<dbReference type="AlphaFoldDB" id="A0A844AET6"/>
<dbReference type="RefSeq" id="WP_153451764.1">
    <property type="nucleotide sequence ID" value="NZ_BJNI01000007.1"/>
</dbReference>
<comment type="caution">
    <text evidence="1">The sequence shown here is derived from an EMBL/GenBank/DDBJ whole genome shotgun (WGS) entry which is preliminary data.</text>
</comment>
<dbReference type="EMBL" id="WISZ01000155">
    <property type="protein sequence ID" value="MQX10632.1"/>
    <property type="molecule type" value="Genomic_DNA"/>
</dbReference>
<sequence length="96" mass="9960">MIGARNGPDDAPLSAGVVSRRALQGDNTSVAISGQLLPQAFDDGIPLGDPQRQHLDVLGERADKAAQFGVLGAAHGAQLGFEFADPLLEGLGDDRR</sequence>
<proteinExistence type="predicted"/>
<accession>A0A844AET6</accession>
<protein>
    <submittedName>
        <fullName evidence="1">Uncharacterized protein</fullName>
    </submittedName>
</protein>
<reference evidence="1 2" key="1">
    <citation type="journal article" date="2013" name="Genome Biol.">
        <title>Comparative genomics of the core and accessory genomes of 48 Sinorhizobium strains comprising five genospecies.</title>
        <authorList>
            <person name="Sugawara M."/>
            <person name="Epstein B."/>
            <person name="Badgley B.D."/>
            <person name="Unno T."/>
            <person name="Xu L."/>
            <person name="Reese J."/>
            <person name="Gyaneshwar P."/>
            <person name="Denny R."/>
            <person name="Mudge J."/>
            <person name="Bharti A.K."/>
            <person name="Farmer A.D."/>
            <person name="May G.D."/>
            <person name="Woodward J.E."/>
            <person name="Medigue C."/>
            <person name="Vallenet D."/>
            <person name="Lajus A."/>
            <person name="Rouy Z."/>
            <person name="Martinez-Vaz B."/>
            <person name="Tiffin P."/>
            <person name="Young N.D."/>
            <person name="Sadowsky M.J."/>
        </authorList>
    </citation>
    <scope>NUCLEOTIDE SEQUENCE [LARGE SCALE GENOMIC DNA]</scope>
    <source>
        <strain evidence="1 2">USDA205</strain>
    </source>
</reference>
<evidence type="ECO:0000313" key="1">
    <source>
        <dbReference type="EMBL" id="MQX10632.1"/>
    </source>
</evidence>
<dbReference type="Proteomes" id="UP000466694">
    <property type="component" value="Unassembled WGS sequence"/>
</dbReference>
<evidence type="ECO:0000313" key="2">
    <source>
        <dbReference type="Proteomes" id="UP000466694"/>
    </source>
</evidence>
<organism evidence="1 2">
    <name type="scientific">Rhizobium fredii</name>
    <name type="common">Sinorhizobium fredii</name>
    <dbReference type="NCBI Taxonomy" id="380"/>
    <lineage>
        <taxon>Bacteria</taxon>
        <taxon>Pseudomonadati</taxon>
        <taxon>Pseudomonadota</taxon>
        <taxon>Alphaproteobacteria</taxon>
        <taxon>Hyphomicrobiales</taxon>
        <taxon>Rhizobiaceae</taxon>
        <taxon>Sinorhizobium/Ensifer group</taxon>
        <taxon>Sinorhizobium</taxon>
    </lineage>
</organism>
<name>A0A844AET6_RHIFR</name>
<gene>
    <name evidence="1" type="ORF">GHK48_20750</name>
</gene>